<comment type="subcellular location">
    <subcellularLocation>
        <location evidence="1 7">Cell membrane</location>
        <topology evidence="1 7">Multi-pass membrane protein</topology>
    </subcellularLocation>
</comment>
<accession>A0A7W5JVV5</accession>
<dbReference type="CDD" id="cd06261">
    <property type="entry name" value="TM_PBP2"/>
    <property type="match status" value="1"/>
</dbReference>
<comment type="similarity">
    <text evidence="7">Belongs to the binding-protein-dependent transport system permease family.</text>
</comment>
<evidence type="ECO:0000256" key="7">
    <source>
        <dbReference type="RuleBase" id="RU363032"/>
    </source>
</evidence>
<evidence type="ECO:0000256" key="2">
    <source>
        <dbReference type="ARBA" id="ARBA00022448"/>
    </source>
</evidence>
<dbReference type="InterPro" id="IPR000515">
    <property type="entry name" value="MetI-like"/>
</dbReference>
<keyword evidence="6 7" id="KW-0472">Membrane</keyword>
<feature type="transmembrane region" description="Helical" evidence="7">
    <location>
        <begin position="87"/>
        <end position="112"/>
    </location>
</feature>
<evidence type="ECO:0000256" key="5">
    <source>
        <dbReference type="ARBA" id="ARBA00022989"/>
    </source>
</evidence>
<sequence>MASTVVQRPRQGWRARLRRDRVLLAMTIPGLVALVGFHYLPLLGNVIAFEDYQPFLGIINSQWVGFEKFAILFNGDPAFVNAVKNTLILTLVQVIFVFPAPIVLALMINSLLSDRMRRIVQNVLYLPHFLSWVVVVAIFQQLLGGSGLLNTFLRSHGAATLDIVGNPDLFISLLTSQVVWKDSGWATILFLAALSQVDQSLYEASAIDGASRAQQLVNVTLPALRGVIILLLILRLGDSLNVGFEQIILQQKAVGSEASEVIDTYVFNYGILGSDWGTSAAVGLVKGVIATVLVVGANKLAHVFGEDGVYRA</sequence>
<dbReference type="PANTHER" id="PTHR43227">
    <property type="entry name" value="BLL4140 PROTEIN"/>
    <property type="match status" value="1"/>
</dbReference>
<evidence type="ECO:0000256" key="4">
    <source>
        <dbReference type="ARBA" id="ARBA00022692"/>
    </source>
</evidence>
<keyword evidence="10" id="KW-1185">Reference proteome</keyword>
<dbReference type="PANTHER" id="PTHR43227:SF11">
    <property type="entry name" value="BLL4140 PROTEIN"/>
    <property type="match status" value="1"/>
</dbReference>
<evidence type="ECO:0000256" key="3">
    <source>
        <dbReference type="ARBA" id="ARBA00022475"/>
    </source>
</evidence>
<gene>
    <name evidence="9" type="ORF">FHX39_002168</name>
</gene>
<evidence type="ECO:0000313" key="9">
    <source>
        <dbReference type="EMBL" id="MBB3327224.1"/>
    </source>
</evidence>
<reference evidence="9 10" key="1">
    <citation type="submission" date="2020-08" db="EMBL/GenBank/DDBJ databases">
        <title>Sequencing the genomes of 1000 actinobacteria strains.</title>
        <authorList>
            <person name="Klenk H.-P."/>
        </authorList>
    </citation>
    <scope>NUCLEOTIDE SEQUENCE [LARGE SCALE GENOMIC DNA]</scope>
    <source>
        <strain evidence="9 10">DSM 11053</strain>
    </source>
</reference>
<evidence type="ECO:0000259" key="8">
    <source>
        <dbReference type="PROSITE" id="PS50928"/>
    </source>
</evidence>
<dbReference type="PROSITE" id="PS50928">
    <property type="entry name" value="ABC_TM1"/>
    <property type="match status" value="1"/>
</dbReference>
<feature type="domain" description="ABC transmembrane type-1" evidence="8">
    <location>
        <begin position="83"/>
        <end position="297"/>
    </location>
</feature>
<evidence type="ECO:0000256" key="1">
    <source>
        <dbReference type="ARBA" id="ARBA00004651"/>
    </source>
</evidence>
<evidence type="ECO:0000313" key="10">
    <source>
        <dbReference type="Proteomes" id="UP000565572"/>
    </source>
</evidence>
<feature type="transmembrane region" description="Helical" evidence="7">
    <location>
        <begin position="124"/>
        <end position="143"/>
    </location>
</feature>
<dbReference type="InterPro" id="IPR050809">
    <property type="entry name" value="UgpAE/MalFG_permease"/>
</dbReference>
<dbReference type="SUPFAM" id="SSF161098">
    <property type="entry name" value="MetI-like"/>
    <property type="match status" value="1"/>
</dbReference>
<keyword evidence="3" id="KW-1003">Cell membrane</keyword>
<proteinExistence type="inferred from homology"/>
<dbReference type="Pfam" id="PF00528">
    <property type="entry name" value="BPD_transp_1"/>
    <property type="match status" value="1"/>
</dbReference>
<dbReference type="Gene3D" id="1.10.3720.10">
    <property type="entry name" value="MetI-like"/>
    <property type="match status" value="1"/>
</dbReference>
<dbReference type="EMBL" id="JACHZG010000001">
    <property type="protein sequence ID" value="MBB3327224.1"/>
    <property type="molecule type" value="Genomic_DNA"/>
</dbReference>
<dbReference type="Proteomes" id="UP000565572">
    <property type="component" value="Unassembled WGS sequence"/>
</dbReference>
<organism evidence="9 10">
    <name type="scientific">Microlunatus antarcticus</name>
    <dbReference type="NCBI Taxonomy" id="53388"/>
    <lineage>
        <taxon>Bacteria</taxon>
        <taxon>Bacillati</taxon>
        <taxon>Actinomycetota</taxon>
        <taxon>Actinomycetes</taxon>
        <taxon>Propionibacteriales</taxon>
        <taxon>Propionibacteriaceae</taxon>
        <taxon>Microlunatus</taxon>
    </lineage>
</organism>
<dbReference type="RefSeq" id="WP_332836773.1">
    <property type="nucleotide sequence ID" value="NZ_JACHZG010000001.1"/>
</dbReference>
<evidence type="ECO:0000256" key="6">
    <source>
        <dbReference type="ARBA" id="ARBA00023136"/>
    </source>
</evidence>
<comment type="caution">
    <text evidence="9">The sequence shown here is derived from an EMBL/GenBank/DDBJ whole genome shotgun (WGS) entry which is preliminary data.</text>
</comment>
<feature type="transmembrane region" description="Helical" evidence="7">
    <location>
        <begin position="21"/>
        <end position="40"/>
    </location>
</feature>
<dbReference type="GO" id="GO:0005886">
    <property type="term" value="C:plasma membrane"/>
    <property type="evidence" value="ECO:0007669"/>
    <property type="project" value="UniProtKB-SubCell"/>
</dbReference>
<dbReference type="AlphaFoldDB" id="A0A7W5JVV5"/>
<name>A0A7W5JVV5_9ACTN</name>
<keyword evidence="4 7" id="KW-0812">Transmembrane</keyword>
<dbReference type="GO" id="GO:0055085">
    <property type="term" value="P:transmembrane transport"/>
    <property type="evidence" value="ECO:0007669"/>
    <property type="project" value="InterPro"/>
</dbReference>
<dbReference type="InterPro" id="IPR035906">
    <property type="entry name" value="MetI-like_sf"/>
</dbReference>
<protein>
    <submittedName>
        <fullName evidence="9">Putative aldouronate transport system permease protein</fullName>
    </submittedName>
</protein>
<keyword evidence="2 7" id="KW-0813">Transport</keyword>
<keyword evidence="5 7" id="KW-1133">Transmembrane helix</keyword>